<dbReference type="RefSeq" id="XP_020426900.1">
    <property type="nucleotide sequence ID" value="XM_020582546.1"/>
</dbReference>
<accession>D3BUH8</accession>
<evidence type="ECO:0000256" key="1">
    <source>
        <dbReference type="SAM" id="MobiDB-lite"/>
    </source>
</evidence>
<feature type="compositionally biased region" description="Low complexity" evidence="1">
    <location>
        <begin position="380"/>
        <end position="401"/>
    </location>
</feature>
<dbReference type="Proteomes" id="UP000001396">
    <property type="component" value="Unassembled WGS sequence"/>
</dbReference>
<dbReference type="STRING" id="670386.D3BUH8"/>
<feature type="domain" description="Superoxide dismutase copper/zinc binding" evidence="3">
    <location>
        <begin position="224"/>
        <end position="335"/>
    </location>
</feature>
<reference evidence="4 5" key="1">
    <citation type="journal article" date="2011" name="Genome Res.">
        <title>Phylogeny-wide analysis of social amoeba genomes highlights ancient origins for complex intercellular communication.</title>
        <authorList>
            <person name="Heidel A.J."/>
            <person name="Lawal H.M."/>
            <person name="Felder M."/>
            <person name="Schilde C."/>
            <person name="Helps N.R."/>
            <person name="Tunggal B."/>
            <person name="Rivero F."/>
            <person name="John U."/>
            <person name="Schleicher M."/>
            <person name="Eichinger L."/>
            <person name="Platzer M."/>
            <person name="Noegel A.A."/>
            <person name="Schaap P."/>
            <person name="Gloeckner G."/>
        </authorList>
    </citation>
    <scope>NUCLEOTIDE SEQUENCE [LARGE SCALE GENOMIC DNA]</scope>
    <source>
        <strain evidence="5">ATCC 26659 / Pp 5 / PN500</strain>
    </source>
</reference>
<dbReference type="InterPro" id="IPR036423">
    <property type="entry name" value="SOD-like_Cu/Zn_dom_sf"/>
</dbReference>
<dbReference type="InParanoid" id="D3BUH8"/>
<evidence type="ECO:0000313" key="4">
    <source>
        <dbReference type="EMBL" id="EFA74766.1"/>
    </source>
</evidence>
<evidence type="ECO:0000259" key="3">
    <source>
        <dbReference type="Pfam" id="PF00080"/>
    </source>
</evidence>
<dbReference type="EMBL" id="ADBJ01000060">
    <property type="protein sequence ID" value="EFA74766.1"/>
    <property type="molecule type" value="Genomic_DNA"/>
</dbReference>
<organism evidence="4 5">
    <name type="scientific">Heterostelium pallidum (strain ATCC 26659 / Pp 5 / PN500)</name>
    <name type="common">Cellular slime mold</name>
    <name type="synonym">Polysphondylium pallidum</name>
    <dbReference type="NCBI Taxonomy" id="670386"/>
    <lineage>
        <taxon>Eukaryota</taxon>
        <taxon>Amoebozoa</taxon>
        <taxon>Evosea</taxon>
        <taxon>Eumycetozoa</taxon>
        <taxon>Dictyostelia</taxon>
        <taxon>Acytosteliales</taxon>
        <taxon>Acytosteliaceae</taxon>
        <taxon>Heterostelium</taxon>
    </lineage>
</organism>
<feature type="region of interest" description="Disordered" evidence="1">
    <location>
        <begin position="379"/>
        <end position="401"/>
    </location>
</feature>
<feature type="chain" id="PRO_5003042049" description="Superoxide dismutase copper/zinc binding domain-containing protein" evidence="2">
    <location>
        <begin position="24"/>
        <end position="424"/>
    </location>
</feature>
<dbReference type="InterPro" id="IPR024134">
    <property type="entry name" value="SOD_Cu/Zn_/chaperone"/>
</dbReference>
<keyword evidence="2" id="KW-0732">Signal</keyword>
<comment type="caution">
    <text evidence="4">The sequence shown here is derived from an EMBL/GenBank/DDBJ whole genome shotgun (WGS) entry which is preliminary data.</text>
</comment>
<evidence type="ECO:0000313" key="5">
    <source>
        <dbReference type="Proteomes" id="UP000001396"/>
    </source>
</evidence>
<dbReference type="AlphaFoldDB" id="D3BUH8"/>
<dbReference type="Gene3D" id="2.60.40.200">
    <property type="entry name" value="Superoxide dismutase, copper/zinc binding domain"/>
    <property type="match status" value="1"/>
</dbReference>
<dbReference type="SUPFAM" id="SSF49329">
    <property type="entry name" value="Cu,Zn superoxide dismutase-like"/>
    <property type="match status" value="2"/>
</dbReference>
<proteinExistence type="predicted"/>
<dbReference type="Pfam" id="PF00080">
    <property type="entry name" value="Sod_Cu"/>
    <property type="match status" value="1"/>
</dbReference>
<evidence type="ECO:0000256" key="2">
    <source>
        <dbReference type="SAM" id="SignalP"/>
    </source>
</evidence>
<dbReference type="OMA" id="DIWGLAN"/>
<feature type="signal peptide" evidence="2">
    <location>
        <begin position="1"/>
        <end position="23"/>
    </location>
</feature>
<dbReference type="InterPro" id="IPR001424">
    <property type="entry name" value="SOD_Cu_Zn_dom"/>
</dbReference>
<dbReference type="PANTHER" id="PTHR10003">
    <property type="entry name" value="SUPEROXIDE DISMUTASE CU-ZN -RELATED"/>
    <property type="match status" value="1"/>
</dbReference>
<sequence length="424" mass="44987">MNITHILSLIFLINLIILGIVQGQVPDKIEYASCQLQSIGTNKINGYVLFSDYSGTSTKLYNVYLVASGLDAQATSVFATVRQYGDLQNTANPVFGFDGKNPYDCATAPGCIGSADVKASEIDWTADFTNGLFNLSPGLKSIIGRTFAISTSESDPKDIIAQCVLGIGNPKFIPADSPLIAVKDATNQAAISDIEGNAIENGAVCYLQPTKDFPTVNGSILITEVKSAKEGSKRGNGINIIAWVNGAPNTKPALGISINQFGDAMTDDGSSCGDIWGLANQTHGLASNNTRLYGDIGNICMYYNDVATYNWTTPYIGYFDTIPNLLGRSIVVRSQLYTANPTYSGSIMATCIIGLREGTAIPSTNLQVNIYNAPPTCLPTPDTNTTSSGDNNSTSSHDSGSFSSITTPIIKITVILSVLSIILF</sequence>
<dbReference type="GO" id="GO:0005507">
    <property type="term" value="F:copper ion binding"/>
    <property type="evidence" value="ECO:0007669"/>
    <property type="project" value="InterPro"/>
</dbReference>
<gene>
    <name evidence="4" type="ORF">PPL_11798</name>
</gene>
<protein>
    <recommendedName>
        <fullName evidence="3">Superoxide dismutase copper/zinc binding domain-containing protein</fullName>
    </recommendedName>
</protein>
<dbReference type="GO" id="GO:0006801">
    <property type="term" value="P:superoxide metabolic process"/>
    <property type="evidence" value="ECO:0007669"/>
    <property type="project" value="InterPro"/>
</dbReference>
<dbReference type="GeneID" id="31367266"/>
<name>D3BUH8_HETP5</name>
<keyword evidence="5" id="KW-1185">Reference proteome</keyword>